<sequence length="189" mass="20456">MAESTPARERTRREIVQQAMTLFASNGYNATSLQDIATAAGCSKATVLYHFNGKAAVLAAVLSPSQQALKEVVSQAEQLPPERSQELAIVRFVELAVEMRGLIAVLQDVLTVIDTMPEFDELVADGIKLTELMAGQGADRLELDIAKFAVNGLLGECRHPGERNDAELRDLCETALRRLLKPAHPSSGS</sequence>
<dbReference type="PRINTS" id="PR00455">
    <property type="entry name" value="HTHTETR"/>
</dbReference>
<reference evidence="4 5" key="1">
    <citation type="journal article" date="2019" name="Int. J. Syst. Evol. Microbiol.">
        <title>The Global Catalogue of Microorganisms (GCM) 10K type strain sequencing project: providing services to taxonomists for standard genome sequencing and annotation.</title>
        <authorList>
            <consortium name="The Broad Institute Genomics Platform"/>
            <consortium name="The Broad Institute Genome Sequencing Center for Infectious Disease"/>
            <person name="Wu L."/>
            <person name="Ma J."/>
        </authorList>
    </citation>
    <scope>NUCLEOTIDE SEQUENCE [LARGE SCALE GENOMIC DNA]</scope>
    <source>
        <strain evidence="4 5">JCM 14303</strain>
    </source>
</reference>
<dbReference type="Pfam" id="PF00440">
    <property type="entry name" value="TetR_N"/>
    <property type="match status" value="1"/>
</dbReference>
<dbReference type="Proteomes" id="UP001500363">
    <property type="component" value="Unassembled WGS sequence"/>
</dbReference>
<gene>
    <name evidence="4" type="ORF">GCM10009741_34830</name>
</gene>
<feature type="DNA-binding region" description="H-T-H motif" evidence="2">
    <location>
        <begin position="32"/>
        <end position="51"/>
    </location>
</feature>
<proteinExistence type="predicted"/>
<accession>A0ABN2AZW2</accession>
<dbReference type="RefSeq" id="WP_344175193.1">
    <property type="nucleotide sequence ID" value="NZ_BAAANC010000002.1"/>
</dbReference>
<name>A0ABN2AZW2_9ACTN</name>
<dbReference type="PROSITE" id="PS50977">
    <property type="entry name" value="HTH_TETR_2"/>
    <property type="match status" value="1"/>
</dbReference>
<dbReference type="InterPro" id="IPR009057">
    <property type="entry name" value="Homeodomain-like_sf"/>
</dbReference>
<comment type="caution">
    <text evidence="4">The sequence shown here is derived from an EMBL/GenBank/DDBJ whole genome shotgun (WGS) entry which is preliminary data.</text>
</comment>
<dbReference type="SUPFAM" id="SSF46689">
    <property type="entry name" value="Homeodomain-like"/>
    <property type="match status" value="1"/>
</dbReference>
<keyword evidence="1 2" id="KW-0238">DNA-binding</keyword>
<dbReference type="PANTHER" id="PTHR30055:SF223">
    <property type="entry name" value="HTH-TYPE TRANSCRIPTIONAL REGULATOR UIDR"/>
    <property type="match status" value="1"/>
</dbReference>
<keyword evidence="5" id="KW-1185">Reference proteome</keyword>
<evidence type="ECO:0000256" key="2">
    <source>
        <dbReference type="PROSITE-ProRule" id="PRU00335"/>
    </source>
</evidence>
<evidence type="ECO:0000313" key="4">
    <source>
        <dbReference type="EMBL" id="GAA1529950.1"/>
    </source>
</evidence>
<organism evidence="4 5">
    <name type="scientific">Kribbella lupini</name>
    <dbReference type="NCBI Taxonomy" id="291602"/>
    <lineage>
        <taxon>Bacteria</taxon>
        <taxon>Bacillati</taxon>
        <taxon>Actinomycetota</taxon>
        <taxon>Actinomycetes</taxon>
        <taxon>Propionibacteriales</taxon>
        <taxon>Kribbellaceae</taxon>
        <taxon>Kribbella</taxon>
    </lineage>
</organism>
<feature type="domain" description="HTH tetR-type" evidence="3">
    <location>
        <begin position="9"/>
        <end position="69"/>
    </location>
</feature>
<evidence type="ECO:0000313" key="5">
    <source>
        <dbReference type="Proteomes" id="UP001500363"/>
    </source>
</evidence>
<dbReference type="PANTHER" id="PTHR30055">
    <property type="entry name" value="HTH-TYPE TRANSCRIPTIONAL REGULATOR RUTR"/>
    <property type="match status" value="1"/>
</dbReference>
<dbReference type="InterPro" id="IPR001647">
    <property type="entry name" value="HTH_TetR"/>
</dbReference>
<dbReference type="Gene3D" id="1.10.357.10">
    <property type="entry name" value="Tetracycline Repressor, domain 2"/>
    <property type="match status" value="1"/>
</dbReference>
<dbReference type="InterPro" id="IPR050109">
    <property type="entry name" value="HTH-type_TetR-like_transc_reg"/>
</dbReference>
<evidence type="ECO:0000259" key="3">
    <source>
        <dbReference type="PROSITE" id="PS50977"/>
    </source>
</evidence>
<dbReference type="EMBL" id="BAAANC010000002">
    <property type="protein sequence ID" value="GAA1529950.1"/>
    <property type="molecule type" value="Genomic_DNA"/>
</dbReference>
<evidence type="ECO:0000256" key="1">
    <source>
        <dbReference type="ARBA" id="ARBA00023125"/>
    </source>
</evidence>
<protein>
    <recommendedName>
        <fullName evidence="3">HTH tetR-type domain-containing protein</fullName>
    </recommendedName>
</protein>